<name>A0A1Y0EDY2_9RHOB</name>
<dbReference type="InterPro" id="IPR000683">
    <property type="entry name" value="Gfo/Idh/MocA-like_OxRdtase_N"/>
</dbReference>
<dbReference type="SUPFAM" id="SSF55347">
    <property type="entry name" value="Glyceraldehyde-3-phosphate dehydrogenase-like, C-terminal domain"/>
    <property type="match status" value="1"/>
</dbReference>
<dbReference type="GO" id="GO:0047061">
    <property type="term" value="F:glucose-fructose oxidoreductase activity"/>
    <property type="evidence" value="ECO:0007669"/>
    <property type="project" value="UniProtKB-EC"/>
</dbReference>
<organism evidence="3 4">
    <name type="scientific">Yoonia vestfoldensis</name>
    <dbReference type="NCBI Taxonomy" id="245188"/>
    <lineage>
        <taxon>Bacteria</taxon>
        <taxon>Pseudomonadati</taxon>
        <taxon>Pseudomonadota</taxon>
        <taxon>Alphaproteobacteria</taxon>
        <taxon>Rhodobacterales</taxon>
        <taxon>Paracoccaceae</taxon>
        <taxon>Yoonia</taxon>
    </lineage>
</organism>
<dbReference type="Pfam" id="PF01408">
    <property type="entry name" value="GFO_IDH_MocA"/>
    <property type="match status" value="1"/>
</dbReference>
<dbReference type="PANTHER" id="PTHR43708:SF3">
    <property type="entry name" value="OXIDOREDUCTASE"/>
    <property type="match status" value="1"/>
</dbReference>
<dbReference type="SUPFAM" id="SSF51735">
    <property type="entry name" value="NAD(P)-binding Rossmann-fold domains"/>
    <property type="match status" value="1"/>
</dbReference>
<dbReference type="Gene3D" id="3.30.360.10">
    <property type="entry name" value="Dihydrodipicolinate Reductase, domain 2"/>
    <property type="match status" value="1"/>
</dbReference>
<protein>
    <submittedName>
        <fullName evidence="3">Glucose--fructose oxidoreductase</fullName>
        <ecNumber evidence="3">1.1.99.28</ecNumber>
    </submittedName>
</protein>
<evidence type="ECO:0000259" key="2">
    <source>
        <dbReference type="Pfam" id="PF22725"/>
    </source>
</evidence>
<dbReference type="EC" id="1.1.99.28" evidence="3"/>
<dbReference type="InterPro" id="IPR055170">
    <property type="entry name" value="GFO_IDH_MocA-like_dom"/>
</dbReference>
<dbReference type="AlphaFoldDB" id="A0A1Y0EDY2"/>
<keyword evidence="3" id="KW-0560">Oxidoreductase</keyword>
<dbReference type="KEGG" id="lvs:LOKVESSMR4R_02505"/>
<dbReference type="GO" id="GO:0000166">
    <property type="term" value="F:nucleotide binding"/>
    <property type="evidence" value="ECO:0007669"/>
    <property type="project" value="InterPro"/>
</dbReference>
<evidence type="ECO:0000313" key="4">
    <source>
        <dbReference type="Proteomes" id="UP000195273"/>
    </source>
</evidence>
<dbReference type="InterPro" id="IPR051317">
    <property type="entry name" value="Gfo/Idh/MocA_oxidoreduct"/>
</dbReference>
<accession>A0A1Y0EDY2</accession>
<gene>
    <name evidence="3" type="primary">gfo</name>
    <name evidence="3" type="ORF">LOKVESSMR4R_02505</name>
</gene>
<reference evidence="3 4" key="1">
    <citation type="submission" date="2017-05" db="EMBL/GenBank/DDBJ databases">
        <title>Genome Sequence of Loktanella vestfoldensis Strain SMR4r Isolated from a Culture of the Diatom Skeletonema marinoi.</title>
        <authorList>
            <person name="Topel M."/>
            <person name="Pinder M.I.M."/>
            <person name="Johansson O.N."/>
            <person name="Kourtchenko O."/>
            <person name="Godhe A."/>
            <person name="Clarke A.K."/>
        </authorList>
    </citation>
    <scope>NUCLEOTIDE SEQUENCE [LARGE SCALE GENOMIC DNA]</scope>
    <source>
        <strain evidence="3 4">SMR4r</strain>
    </source>
</reference>
<proteinExistence type="predicted"/>
<dbReference type="RefSeq" id="WP_087208857.1">
    <property type="nucleotide sequence ID" value="NZ_CP021431.1"/>
</dbReference>
<sequence length="375" mass="40844">MTARKNRIRLGMVGGGQDAFIGQVHRIAARLDDRYELVAGVLSSTFERSRVSGSAIGLHEDRIYRDYAEMARIEATRPDGIEAVAIVTPNHLHFDACKTFLEQEIHVICDKPVTTTLDEAKELERLIAESGCHFLLTHNYTGYPMIREARRLVAEGALGAIRLVNVEYIQEWLAAGNEGKQAEWRLDPVRAGAGGCIGDIGTHAFHLGCYVSGLIPTGLSADLHSFGKDRILDDNAHIKLRFAGGARGMIWASQVAIGYENGVKLRIIGEKGGLEFFQEDPNKLWFNELGGVKTLLTRGGARFGGQARIPAGHPEGFLEAFATLYAEFADIIRGDDSSETALPGISDGISGLNFIHSAVRSSQDDGAWVDLVFPA</sequence>
<evidence type="ECO:0000259" key="1">
    <source>
        <dbReference type="Pfam" id="PF01408"/>
    </source>
</evidence>
<feature type="domain" description="GFO/IDH/MocA-like oxidoreductase" evidence="2">
    <location>
        <begin position="146"/>
        <end position="275"/>
    </location>
</feature>
<feature type="domain" description="Gfo/Idh/MocA-like oxidoreductase N-terminal" evidence="1">
    <location>
        <begin position="8"/>
        <end position="135"/>
    </location>
</feature>
<evidence type="ECO:0000313" key="3">
    <source>
        <dbReference type="EMBL" id="ARU01807.1"/>
    </source>
</evidence>
<keyword evidence="4" id="KW-1185">Reference proteome</keyword>
<dbReference type="OrthoDB" id="9815825at2"/>
<dbReference type="Gene3D" id="3.40.50.720">
    <property type="entry name" value="NAD(P)-binding Rossmann-like Domain"/>
    <property type="match status" value="1"/>
</dbReference>
<dbReference type="Proteomes" id="UP000195273">
    <property type="component" value="Chromosome"/>
</dbReference>
<dbReference type="EMBL" id="CP021431">
    <property type="protein sequence ID" value="ARU01807.1"/>
    <property type="molecule type" value="Genomic_DNA"/>
</dbReference>
<dbReference type="InterPro" id="IPR036291">
    <property type="entry name" value="NAD(P)-bd_dom_sf"/>
</dbReference>
<dbReference type="Pfam" id="PF22725">
    <property type="entry name" value="GFO_IDH_MocA_C3"/>
    <property type="match status" value="1"/>
</dbReference>
<dbReference type="PANTHER" id="PTHR43708">
    <property type="entry name" value="CONSERVED EXPRESSED OXIDOREDUCTASE (EUROFUNG)"/>
    <property type="match status" value="1"/>
</dbReference>